<comment type="caution">
    <text evidence="1">The sequence shown here is derived from an EMBL/GenBank/DDBJ whole genome shotgun (WGS) entry which is preliminary data.</text>
</comment>
<keyword evidence="2" id="KW-1185">Reference proteome</keyword>
<reference evidence="1" key="1">
    <citation type="journal article" date="2021" name="Environ. Microbiol.">
        <title>Gene family expansions and transcriptome signatures uncover fungal adaptations to wood decay.</title>
        <authorList>
            <person name="Hage H."/>
            <person name="Miyauchi S."/>
            <person name="Viragh M."/>
            <person name="Drula E."/>
            <person name="Min B."/>
            <person name="Chaduli D."/>
            <person name="Navarro D."/>
            <person name="Favel A."/>
            <person name="Norest M."/>
            <person name="Lesage-Meessen L."/>
            <person name="Balint B."/>
            <person name="Merenyi Z."/>
            <person name="de Eugenio L."/>
            <person name="Morin E."/>
            <person name="Martinez A.T."/>
            <person name="Baldrian P."/>
            <person name="Stursova M."/>
            <person name="Martinez M.J."/>
            <person name="Novotny C."/>
            <person name="Magnuson J.K."/>
            <person name="Spatafora J.W."/>
            <person name="Maurice S."/>
            <person name="Pangilinan J."/>
            <person name="Andreopoulos W."/>
            <person name="LaButti K."/>
            <person name="Hundley H."/>
            <person name="Na H."/>
            <person name="Kuo A."/>
            <person name="Barry K."/>
            <person name="Lipzen A."/>
            <person name="Henrissat B."/>
            <person name="Riley R."/>
            <person name="Ahrendt S."/>
            <person name="Nagy L.G."/>
            <person name="Grigoriev I.V."/>
            <person name="Martin F."/>
            <person name="Rosso M.N."/>
        </authorList>
    </citation>
    <scope>NUCLEOTIDE SEQUENCE</scope>
    <source>
        <strain evidence="1">CBS 384.51</strain>
    </source>
</reference>
<dbReference type="Proteomes" id="UP001055072">
    <property type="component" value="Unassembled WGS sequence"/>
</dbReference>
<dbReference type="EMBL" id="MU274903">
    <property type="protein sequence ID" value="KAI0092718.1"/>
    <property type="molecule type" value="Genomic_DNA"/>
</dbReference>
<organism evidence="1 2">
    <name type="scientific">Irpex rosettiformis</name>
    <dbReference type="NCBI Taxonomy" id="378272"/>
    <lineage>
        <taxon>Eukaryota</taxon>
        <taxon>Fungi</taxon>
        <taxon>Dikarya</taxon>
        <taxon>Basidiomycota</taxon>
        <taxon>Agaricomycotina</taxon>
        <taxon>Agaricomycetes</taxon>
        <taxon>Polyporales</taxon>
        <taxon>Irpicaceae</taxon>
        <taxon>Irpex</taxon>
    </lineage>
</organism>
<protein>
    <submittedName>
        <fullName evidence="1">Uncharacterized protein</fullName>
    </submittedName>
</protein>
<gene>
    <name evidence="1" type="ORF">BDY19DRAFT_925827</name>
</gene>
<name>A0ACB8UEE3_9APHY</name>
<evidence type="ECO:0000313" key="1">
    <source>
        <dbReference type="EMBL" id="KAI0092718.1"/>
    </source>
</evidence>
<accession>A0ACB8UEE3</accession>
<sequence length="1883" mass="213485">MERKQSFSGGQRPTTGAPFAYQQRLLERTSSTRSGTLSRSGSQSSTNVLLSNPTGTPNRRWTPSHRAGTSLDAVRSKWEERTKTESSGEERTPVLETRLATAKFESTEPTPTHSSSRTVDIASRLPYTAETATFSSVRRGSFTDSYRTPTALKRQTLPAPIIASPLSPNSTGLTVEGPENDNDPSFLSSPTPARIHLPMMPGFASPRPSVSQRVSNYPFAREEKRAEPLPPVRPYRSHTLDSSLAPSSTGSSTASDGTTSSSSIASISSRTLHSDSSSSHGPQRRPTSLYGDPFSSSSISTSTSSDKYSYTIRPRASSTLSHGSSASISPQKLTELSRPAPAPESPSSAMNPQPYRSSYMNRKANKYGSELTTGRRLGRHLPRIASGDAPEDWVADERPEEKTEEPPPAPLPDDWRARRAAREKREKEARREARESRAPFLDRSNAEFAGVADADDVAGVPGRLRLSKDKMSSTPTSPLPSQRLTRGLWADVQRNMLQAYEYLCHVGEAQQWIEGCLGEELGFGVVEMEEEMRNGVVLAKLVRMFQGEHVVRRIYEAPRLDFRHSDNINIFFNFVRHVGLPESFIFELTDLYEKKNFPKVIYCIHALSHLLARRGLADRIGNLLGRLQFSDDQLQKTQKGLKDSGVAMPNFGNVGRELAKEINEEPEEEEEVETEEERRDRELLENESSIIAVQSLARAYLVRKAQATRQGQIQLAERSITKLQAHIRGAMARAKVESMREQRYNLEPWTIALQAHARGLTVRRDWSAHLRNIHGAVGTFVNVQAQARGILQRRQFEQLKAALANCNASIIKLQSFARAQLARRAHRDFQTTLSNPQTFDSIIAFQAHARGMLLRRKAGTQLIALRRTGPSVTLLQAHCRAVLVRRRIAVQLAKLDDMDDVTVRIQAAVRTYLARKRLLTLIRGLRKATPGVVAFQAHARGCLLRERLAIQDDALARATPSIVALQAQARGYLVRRHHVALKGAMGQVKVIKGVNNLQAFARAALARTRHREQNKRLIFVEPDVVGFQAVARGALVREHFRARLRHYHDNMDKVVQIQSLFRAKETREQYKQLTLGTNVSVDTIKNFVHLLDDSEADFQEEIKLERMRLAIVQRIRENQALESHVDDLDVKIALVVQNVKSFEEVLKARRKHGADNAAVHAARASVLAAHGDPFAGPSTLDSAAKRKLELYQQLFYLLQTKGEYLARLFQLVGTDQDVDVQRKLAERVTLNLFGYGQDRREEYLLLKLLQIAIHNEINSAHSIEDVLDAHPLYLGVAMHYVRPKQALYVRDTLQSIVQDLVDAADEINLETNPSVIYKLRIDIEETRTGVPHHAPKDVSFREALEDYGTRGEYIRHLQLLQWWTETFVAALIQSTQRMPYGMRYLARETLQALRERFPEAPQTVHAACIAKLVYYRYINPAIMTPETFDIVTETVNISTRKNLAQVSRMLTQITSGREFDDDNPHYVPVNEYVRKAVGELSTWLIEVANVSDAETQYHAHEFLDATVQPKTIYITPNEVYRMHTLLSRHMDDLAPKRDDILRVILSELDGVPHISNNAELNDARETAIELQLTNRFAHVKDPGADEKALWVQAKRAVLAILRVQPAKDLVESLMQPVTDEHELRWENILEETEKEQYRSQRRMPSTTHADSAYRLEDIRSMTFREVKAHAIFFLLELEKRGKISRDDSYQGILNAIAGDVRSKNRRRVQRQHEKKSMEDALTYLDERKKFYEAQINSYHEYVEKSMSTMQRNKGKKRFVMPFTKQYFHMRDLQKSGKTPQFGSYKYSAQHFYDKGILLSIAHFSPRQFDKLDIILSSNQIGVFNVEILNHSLGITNRVAQADVKMEDLLQAQYNNEASYAISNDTVKFNLNHFLYQINKKFYV</sequence>
<proteinExistence type="predicted"/>
<evidence type="ECO:0000313" key="2">
    <source>
        <dbReference type="Proteomes" id="UP001055072"/>
    </source>
</evidence>